<keyword evidence="9" id="KW-1185">Reference proteome</keyword>
<gene>
    <name evidence="8" type="ORF">LZ016_05210</name>
</gene>
<evidence type="ECO:0000256" key="6">
    <source>
        <dbReference type="ARBA" id="ARBA00023136"/>
    </source>
</evidence>
<evidence type="ECO:0000256" key="2">
    <source>
        <dbReference type="ARBA" id="ARBA00006679"/>
    </source>
</evidence>
<evidence type="ECO:0000256" key="5">
    <source>
        <dbReference type="ARBA" id="ARBA00022989"/>
    </source>
</evidence>
<dbReference type="PANTHER" id="PTHR33452:SF4">
    <property type="entry name" value="BLL4328 PROTEIN"/>
    <property type="match status" value="1"/>
</dbReference>
<evidence type="ECO:0000256" key="4">
    <source>
        <dbReference type="ARBA" id="ARBA00022692"/>
    </source>
</evidence>
<dbReference type="InterPro" id="IPR032808">
    <property type="entry name" value="DoxX"/>
</dbReference>
<evidence type="ECO:0000256" key="7">
    <source>
        <dbReference type="SAM" id="Phobius"/>
    </source>
</evidence>
<keyword evidence="5 7" id="KW-1133">Transmembrane helix</keyword>
<sequence length="138" mass="14437">MEGTIVDTTAWAPRALGLLRIIAGLLFLEHGLVKLFAFPVPFPGQLSTLLLAGAVIETVGGILIALGLFTRIAAFIASGEMAVAYFMFHAPGGFWPVANQGEAAILFCFIFLYLAAAGPGAWALDNRIGSNRADAATA</sequence>
<protein>
    <submittedName>
        <fullName evidence="8">DoxX family protein</fullName>
    </submittedName>
</protein>
<evidence type="ECO:0000256" key="1">
    <source>
        <dbReference type="ARBA" id="ARBA00004651"/>
    </source>
</evidence>
<organism evidence="8 9">
    <name type="scientific">Sphingomonas telluris</name>
    <dbReference type="NCBI Taxonomy" id="2907998"/>
    <lineage>
        <taxon>Bacteria</taxon>
        <taxon>Pseudomonadati</taxon>
        <taxon>Pseudomonadota</taxon>
        <taxon>Alphaproteobacteria</taxon>
        <taxon>Sphingomonadales</taxon>
        <taxon>Sphingomonadaceae</taxon>
        <taxon>Sphingomonas</taxon>
    </lineage>
</organism>
<feature type="transmembrane region" description="Helical" evidence="7">
    <location>
        <begin position="18"/>
        <end position="37"/>
    </location>
</feature>
<name>A0ABS9VM39_9SPHN</name>
<dbReference type="Pfam" id="PF07681">
    <property type="entry name" value="DoxX"/>
    <property type="match status" value="1"/>
</dbReference>
<feature type="transmembrane region" description="Helical" evidence="7">
    <location>
        <begin position="81"/>
        <end position="98"/>
    </location>
</feature>
<accession>A0ABS9VM39</accession>
<comment type="similarity">
    <text evidence="2">Belongs to the DoxX family.</text>
</comment>
<comment type="caution">
    <text evidence="8">The sequence shown here is derived from an EMBL/GenBank/DDBJ whole genome shotgun (WGS) entry which is preliminary data.</text>
</comment>
<dbReference type="EMBL" id="JAKZHW010000001">
    <property type="protein sequence ID" value="MCH8615497.1"/>
    <property type="molecule type" value="Genomic_DNA"/>
</dbReference>
<evidence type="ECO:0000313" key="8">
    <source>
        <dbReference type="EMBL" id="MCH8615497.1"/>
    </source>
</evidence>
<evidence type="ECO:0000256" key="3">
    <source>
        <dbReference type="ARBA" id="ARBA00022475"/>
    </source>
</evidence>
<dbReference type="Proteomes" id="UP001203058">
    <property type="component" value="Unassembled WGS sequence"/>
</dbReference>
<feature type="transmembrane region" description="Helical" evidence="7">
    <location>
        <begin position="49"/>
        <end position="69"/>
    </location>
</feature>
<dbReference type="PANTHER" id="PTHR33452">
    <property type="entry name" value="OXIDOREDUCTASE CATD-RELATED"/>
    <property type="match status" value="1"/>
</dbReference>
<keyword evidence="6 7" id="KW-0472">Membrane</keyword>
<comment type="subcellular location">
    <subcellularLocation>
        <location evidence="1">Cell membrane</location>
        <topology evidence="1">Multi-pass membrane protein</topology>
    </subcellularLocation>
</comment>
<proteinExistence type="inferred from homology"/>
<dbReference type="InterPro" id="IPR051907">
    <property type="entry name" value="DoxX-like_oxidoreductase"/>
</dbReference>
<keyword evidence="3" id="KW-1003">Cell membrane</keyword>
<feature type="transmembrane region" description="Helical" evidence="7">
    <location>
        <begin position="104"/>
        <end position="124"/>
    </location>
</feature>
<keyword evidence="4 7" id="KW-0812">Transmembrane</keyword>
<evidence type="ECO:0000313" key="9">
    <source>
        <dbReference type="Proteomes" id="UP001203058"/>
    </source>
</evidence>
<reference evidence="8 9" key="1">
    <citation type="submission" date="2022-03" db="EMBL/GenBank/DDBJ databases">
        <authorList>
            <person name="Jo J.-H."/>
            <person name="Im W.-T."/>
        </authorList>
    </citation>
    <scope>NUCLEOTIDE SEQUENCE [LARGE SCALE GENOMIC DNA]</scope>
    <source>
        <strain evidence="8 9">SM33</strain>
    </source>
</reference>